<name>A0ABT5M8T6_9BURK</name>
<gene>
    <name evidence="4" type="ORF">PSQ39_00035</name>
</gene>
<feature type="domain" description="Response regulatory" evidence="3">
    <location>
        <begin position="13"/>
        <end position="133"/>
    </location>
</feature>
<dbReference type="PROSITE" id="PS50005">
    <property type="entry name" value="TPR"/>
    <property type="match status" value="1"/>
</dbReference>
<dbReference type="InterPro" id="IPR001789">
    <property type="entry name" value="Sig_transdc_resp-reg_receiver"/>
</dbReference>
<dbReference type="SUPFAM" id="SSF52172">
    <property type="entry name" value="CheY-like"/>
    <property type="match status" value="1"/>
</dbReference>
<evidence type="ECO:0000313" key="4">
    <source>
        <dbReference type="EMBL" id="MDD0813009.1"/>
    </source>
</evidence>
<dbReference type="InterPro" id="IPR011990">
    <property type="entry name" value="TPR-like_helical_dom_sf"/>
</dbReference>
<proteinExistence type="predicted"/>
<evidence type="ECO:0000256" key="2">
    <source>
        <dbReference type="PROSITE-ProRule" id="PRU00339"/>
    </source>
</evidence>
<evidence type="ECO:0000313" key="5">
    <source>
        <dbReference type="Proteomes" id="UP001528672"/>
    </source>
</evidence>
<dbReference type="InterPro" id="IPR019734">
    <property type="entry name" value="TPR_rpt"/>
</dbReference>
<dbReference type="SUPFAM" id="SSF48452">
    <property type="entry name" value="TPR-like"/>
    <property type="match status" value="1"/>
</dbReference>
<evidence type="ECO:0000256" key="1">
    <source>
        <dbReference type="PROSITE-ProRule" id="PRU00169"/>
    </source>
</evidence>
<dbReference type="Pfam" id="PF00072">
    <property type="entry name" value="Response_reg"/>
    <property type="match status" value="1"/>
</dbReference>
<dbReference type="SMART" id="SM00448">
    <property type="entry name" value="REC"/>
    <property type="match status" value="1"/>
</dbReference>
<sequence length="588" mass="65019">MALDSSRDIADTQALVIDGNTTSRSILVRQLRDYGVGQVVQCSRIQDARNRLEHTVFDFVLCEQFFAEHHYSGQTLLDDLRRANLLPFSTVFFMVTAEASYGAVAEAAESALDGYLLKPFTPATLFERLSLARLRKRHLQPIFEALERQQLEHAADLCLQRFQAREPYWLYVARIGAELLLRQGRHREAETLYKAVLAERAMPWARLGIARAQIEAGQSSKAISGLSQMIEDDASFADAYDVLGRAQVEVADFGGAMGTFRRATELTPESVARLQKSGMMAYYTGDLRTAKVWLARATILGLNSKLYDFQSLVLLAFCYLAERDRRGLERCLADFGRIGHRHAGSARVRRFGEVAQVLSHLYSLRHAEAAAGVSALAAELVQPDFDFEAACNLCNLLAVMEVVGLRVNEAEGWVRSVGLRFANTRGLAELIANACQLHPPYGEVVRASLAHINSLAEVSMGRSLGGDVTGAVEQLLDGADETMNTKLLDLGQQILTRNQARIPQHAELQQQIDQLRKRCGIGPARAMLGQEGERAAGGLALRIRDREAARARQQEGFAQLRDTGRHVAAPPDVHDSDTLAQALRLRPT</sequence>
<dbReference type="Gene3D" id="1.25.40.10">
    <property type="entry name" value="Tetratricopeptide repeat domain"/>
    <property type="match status" value="1"/>
</dbReference>
<comment type="caution">
    <text evidence="1">Lacks conserved residue(s) required for the propagation of feature annotation.</text>
</comment>
<comment type="caution">
    <text evidence="4">The sequence shown here is derived from an EMBL/GenBank/DDBJ whole genome shotgun (WGS) entry which is preliminary data.</text>
</comment>
<feature type="repeat" description="TPR" evidence="2">
    <location>
        <begin position="237"/>
        <end position="270"/>
    </location>
</feature>
<evidence type="ECO:0000259" key="3">
    <source>
        <dbReference type="PROSITE" id="PS50110"/>
    </source>
</evidence>
<dbReference type="EMBL" id="JAQSIO010000001">
    <property type="protein sequence ID" value="MDD0813009.1"/>
    <property type="molecule type" value="Genomic_DNA"/>
</dbReference>
<dbReference type="InterPro" id="IPR011006">
    <property type="entry name" value="CheY-like_superfamily"/>
</dbReference>
<dbReference type="PROSITE" id="PS50110">
    <property type="entry name" value="RESPONSE_REGULATORY"/>
    <property type="match status" value="1"/>
</dbReference>
<protein>
    <submittedName>
        <fullName evidence="4">Response regulator</fullName>
    </submittedName>
</protein>
<dbReference type="RefSeq" id="WP_273924545.1">
    <property type="nucleotide sequence ID" value="NZ_JAQSIO010000001.1"/>
</dbReference>
<organism evidence="4 5">
    <name type="scientific">Curvibacter microcysteis</name>
    <dbReference type="NCBI Taxonomy" id="3026419"/>
    <lineage>
        <taxon>Bacteria</taxon>
        <taxon>Pseudomonadati</taxon>
        <taxon>Pseudomonadota</taxon>
        <taxon>Betaproteobacteria</taxon>
        <taxon>Burkholderiales</taxon>
        <taxon>Comamonadaceae</taxon>
        <taxon>Curvibacter</taxon>
    </lineage>
</organism>
<dbReference type="CDD" id="cd17589">
    <property type="entry name" value="REC_TPR"/>
    <property type="match status" value="1"/>
</dbReference>
<keyword evidence="5" id="KW-1185">Reference proteome</keyword>
<dbReference type="Gene3D" id="3.40.50.2300">
    <property type="match status" value="1"/>
</dbReference>
<accession>A0ABT5M8T6</accession>
<keyword evidence="2" id="KW-0802">TPR repeat</keyword>
<dbReference type="Pfam" id="PF14559">
    <property type="entry name" value="TPR_19"/>
    <property type="match status" value="1"/>
</dbReference>
<dbReference type="Proteomes" id="UP001528672">
    <property type="component" value="Unassembled WGS sequence"/>
</dbReference>
<reference evidence="4 5" key="1">
    <citation type="submission" date="2023-02" db="EMBL/GenBank/DDBJ databases">
        <title>Bacterial whole genome sequence for Curvibacter sp. HBC28.</title>
        <authorList>
            <person name="Le V."/>
            <person name="Ko S.-R."/>
            <person name="Ahn C.-Y."/>
            <person name="Oh H.-M."/>
        </authorList>
    </citation>
    <scope>NUCLEOTIDE SEQUENCE [LARGE SCALE GENOMIC DNA]</scope>
    <source>
        <strain evidence="4 5">HBC28</strain>
    </source>
</reference>